<evidence type="ECO:0008006" key="4">
    <source>
        <dbReference type="Google" id="ProtNLM"/>
    </source>
</evidence>
<comment type="caution">
    <text evidence="2">The sequence shown here is derived from an EMBL/GenBank/DDBJ whole genome shotgun (WGS) entry which is preliminary data.</text>
</comment>
<name>A0A2A8CYN5_9BACT</name>
<dbReference type="Gene3D" id="3.40.50.1820">
    <property type="entry name" value="alpha/beta hydrolase"/>
    <property type="match status" value="1"/>
</dbReference>
<feature type="region of interest" description="Disordered" evidence="1">
    <location>
        <begin position="434"/>
        <end position="458"/>
    </location>
</feature>
<evidence type="ECO:0000313" key="3">
    <source>
        <dbReference type="Proteomes" id="UP000220102"/>
    </source>
</evidence>
<keyword evidence="3" id="KW-1185">Reference proteome</keyword>
<proteinExistence type="predicted"/>
<dbReference type="AlphaFoldDB" id="A0A2A8CYN5"/>
<sequence length="566" mass="63357">MLLIVMSGLQDVQAQSRYAAFVHGFTFGDDRPQSGATAQDILNAKGQRWKASGTIDYLQNQVGVIDGHVMLKYFDRDLYGGSRDRTLDNTRQAMMERFVRKMKNTAPNAEWLLIGHSQGGIVVRLLREHVRKYAPELNVSTVIAIASPMQGAKPTTVSYGKRSGYKNAKPKVNGFLKDILKAPLAEAGEGLVEFWVPWGHMPINIISNFWDPYEYAAERIIRLQEEDIAQSLNGMAVEKRAKDAIGPDGYLIEEINNAPDPENYRALLGIERAPAFARVASGASTEAVNTIGFSPFERFGILEDMAALGNPRYATFRNVFTRDQLVRPGEEPKTVNLFYQLKGVYRDAADYYRHRCYWTLGISCATGDYRKWNRWKDGRQALEGFESTYSYILAADRMATRQGERLVCKDPTTGEVVGRSMVQATFDVPSAESFVHGRFEPPDDDGDGRDDNDGTPGNECWNETYTYLVSVPNKTDGLLGSVTTGWDGDPDFMYTHAGPETIVYSDTPSRNQYYKGGTGFNHAEMIYARRRYSANQDPGIPDGSFSRGDLNPPTRDVRDFMIESGL</sequence>
<reference evidence="2 3" key="1">
    <citation type="submission" date="2017-10" db="EMBL/GenBank/DDBJ databases">
        <title>Draft genome of Longibacter Salinarum.</title>
        <authorList>
            <person name="Goh K.M."/>
            <person name="Shamsir M.S."/>
            <person name="Lim S.W."/>
        </authorList>
    </citation>
    <scope>NUCLEOTIDE SEQUENCE [LARGE SCALE GENOMIC DNA]</scope>
    <source>
        <strain evidence="2 3">KCTC 52045</strain>
    </source>
</reference>
<organism evidence="2 3">
    <name type="scientific">Longibacter salinarum</name>
    <dbReference type="NCBI Taxonomy" id="1850348"/>
    <lineage>
        <taxon>Bacteria</taxon>
        <taxon>Pseudomonadati</taxon>
        <taxon>Rhodothermota</taxon>
        <taxon>Rhodothermia</taxon>
        <taxon>Rhodothermales</taxon>
        <taxon>Salisaetaceae</taxon>
        <taxon>Longibacter</taxon>
    </lineage>
</organism>
<dbReference type="SUPFAM" id="SSF53474">
    <property type="entry name" value="alpha/beta-Hydrolases"/>
    <property type="match status" value="1"/>
</dbReference>
<dbReference type="InterPro" id="IPR029058">
    <property type="entry name" value="AB_hydrolase_fold"/>
</dbReference>
<dbReference type="EMBL" id="PDEQ01000003">
    <property type="protein sequence ID" value="PEN13822.1"/>
    <property type="molecule type" value="Genomic_DNA"/>
</dbReference>
<accession>A0A2A8CYN5</accession>
<evidence type="ECO:0000256" key="1">
    <source>
        <dbReference type="SAM" id="MobiDB-lite"/>
    </source>
</evidence>
<protein>
    <recommendedName>
        <fullName evidence="4">Alpha/beta hydrolase</fullName>
    </recommendedName>
</protein>
<dbReference type="Proteomes" id="UP000220102">
    <property type="component" value="Unassembled WGS sequence"/>
</dbReference>
<gene>
    <name evidence="2" type="ORF">CRI94_07090</name>
</gene>
<evidence type="ECO:0000313" key="2">
    <source>
        <dbReference type="EMBL" id="PEN13822.1"/>
    </source>
</evidence>